<dbReference type="InterPro" id="IPR050250">
    <property type="entry name" value="Macrolide_Exporter_MacB"/>
</dbReference>
<sequence length="869" mass="89038">MFRTALRNVLAHKGRLLMTTLAVMLGTAFVAGTLVFTDTLASALRSQNSKSYTDIAVTVSDREAVARSYDHGSKAHTGPTLTEDTRKAVAALPGVADVRGVVSGFAGIADKKGALIGNGFSTTGTNYVPAADGTDPRYPLVEGRGPKNATEIALDAKTAEKGGYKVGDTVRVAVNGPVMELKLTGTLRTNDPRVVAGGSLAAFDSATAQQLYLSPGRFGELDVKAKPGTDDSALLAAVKQTVPHGDNLDARTGRELADKQDRMIQQGTKGISTALLVFAGIALFVGIFIIANTFTMLVAQRTKELALLRAIGASRKQITRSVKIEAALVGLTASVAGLVAGIGIAAGLQALLNGPLEANLPDGPLVIAPSTVIAALAVGVLVTLVAAWLPARRASRIAPVAAMSSAEQPATQKSLVVRNTIGLVFALAGAAGLAAGASNKEVKLVGAGAGALLIGVFVLTPLLSRPLIALFAPLLRGLYGTPGRLAKENAIRNPRRTATTASALTIGVTLITALTVVGASVNKAVDKATASDLKADFTVTMQNYSMLSPEVAAQIAKAPGVSAMSVERTVPVTTGGNGANGSHGADGSDGPDGSDTEWLTAVDAATIDQLATVKVKEGAADALKQGKLLVNSGSDGSTRYKVGDTLAVTYPDGTKGSLTVGGVLDSSTSLTGIVAPDAVVGPHAAPGTGPNRVLVKGTDGPTEKLKQALRDATGGNPLIAVKGEKDIKAENRQIVTGILNMMYGLLGMSVVIAVLGVVNTMAMSVFERRREIGMLRAIGLDRLGIRRMVRLESLLIALFGGLVGVVLGIVVAWAGLRTLADTFKGITTEVPPLQILGFLLAAAVVGLVAALWPAYKAAKMDILGAIKSE</sequence>
<feature type="transmembrane region" description="Helical" evidence="8">
    <location>
        <begin position="366"/>
        <end position="389"/>
    </location>
</feature>
<feature type="transmembrane region" description="Helical" evidence="8">
    <location>
        <begin position="449"/>
        <end position="479"/>
    </location>
</feature>
<feature type="transmembrane region" description="Helical" evidence="8">
    <location>
        <begin position="835"/>
        <end position="855"/>
    </location>
</feature>
<evidence type="ECO:0000256" key="4">
    <source>
        <dbReference type="ARBA" id="ARBA00022989"/>
    </source>
</evidence>
<evidence type="ECO:0000256" key="3">
    <source>
        <dbReference type="ARBA" id="ARBA00022692"/>
    </source>
</evidence>
<dbReference type="OrthoDB" id="9780560at2"/>
<dbReference type="PANTHER" id="PTHR30572:SF4">
    <property type="entry name" value="ABC TRANSPORTER PERMEASE YTRF"/>
    <property type="match status" value="1"/>
</dbReference>
<reference evidence="11 12" key="1">
    <citation type="submission" date="2019-09" db="EMBL/GenBank/DDBJ databases">
        <title>Genome Sequences of Streptomyces kaniharaensis ATCC 21070.</title>
        <authorList>
            <person name="Zhu W."/>
            <person name="De Crecy-Lagard V."/>
            <person name="Richards N.G."/>
        </authorList>
    </citation>
    <scope>NUCLEOTIDE SEQUENCE [LARGE SCALE GENOMIC DNA]</scope>
    <source>
        <strain evidence="11 12">SF-557</strain>
    </source>
</reference>
<evidence type="ECO:0000256" key="1">
    <source>
        <dbReference type="ARBA" id="ARBA00004651"/>
    </source>
</evidence>
<comment type="similarity">
    <text evidence="6">Belongs to the ABC-4 integral membrane protein family.</text>
</comment>
<dbReference type="Pfam" id="PF02687">
    <property type="entry name" value="FtsX"/>
    <property type="match status" value="2"/>
</dbReference>
<dbReference type="InterPro" id="IPR003838">
    <property type="entry name" value="ABC3_permease_C"/>
</dbReference>
<dbReference type="RefSeq" id="WP_153467425.1">
    <property type="nucleotide sequence ID" value="NZ_WBOF01000002.1"/>
</dbReference>
<feature type="transmembrane region" description="Helical" evidence="8">
    <location>
        <begin position="741"/>
        <end position="766"/>
    </location>
</feature>
<evidence type="ECO:0000256" key="5">
    <source>
        <dbReference type="ARBA" id="ARBA00023136"/>
    </source>
</evidence>
<feature type="transmembrane region" description="Helical" evidence="8">
    <location>
        <begin position="794"/>
        <end position="815"/>
    </location>
</feature>
<feature type="domain" description="ABC3 transporter permease C-terminal" evidence="9">
    <location>
        <begin position="745"/>
        <end position="861"/>
    </location>
</feature>
<feature type="transmembrane region" description="Helical" evidence="8">
    <location>
        <begin position="500"/>
        <end position="521"/>
    </location>
</feature>
<dbReference type="Pfam" id="PF12704">
    <property type="entry name" value="MacB_PCD"/>
    <property type="match status" value="2"/>
</dbReference>
<keyword evidence="12" id="KW-1185">Reference proteome</keyword>
<feature type="transmembrane region" description="Helical" evidence="8">
    <location>
        <begin position="415"/>
        <end position="437"/>
    </location>
</feature>
<evidence type="ECO:0000259" key="9">
    <source>
        <dbReference type="Pfam" id="PF02687"/>
    </source>
</evidence>
<evidence type="ECO:0000259" key="10">
    <source>
        <dbReference type="Pfam" id="PF12704"/>
    </source>
</evidence>
<keyword evidence="3 8" id="KW-0812">Transmembrane</keyword>
<keyword evidence="2" id="KW-1003">Cell membrane</keyword>
<organism evidence="11 12">
    <name type="scientific">Streptomyces kaniharaensis</name>
    <dbReference type="NCBI Taxonomy" id="212423"/>
    <lineage>
        <taxon>Bacteria</taxon>
        <taxon>Bacillati</taxon>
        <taxon>Actinomycetota</taxon>
        <taxon>Actinomycetes</taxon>
        <taxon>Kitasatosporales</taxon>
        <taxon>Streptomycetaceae</taxon>
        <taxon>Streptomyces</taxon>
    </lineage>
</organism>
<dbReference type="GO" id="GO:0022857">
    <property type="term" value="F:transmembrane transporter activity"/>
    <property type="evidence" value="ECO:0007669"/>
    <property type="project" value="TreeGrafter"/>
</dbReference>
<dbReference type="InterPro" id="IPR025857">
    <property type="entry name" value="MacB_PCD"/>
</dbReference>
<feature type="transmembrane region" description="Helical" evidence="8">
    <location>
        <begin position="324"/>
        <end position="346"/>
    </location>
</feature>
<keyword evidence="5 8" id="KW-0472">Membrane</keyword>
<name>A0A6N7KYC9_9ACTN</name>
<feature type="region of interest" description="Disordered" evidence="7">
    <location>
        <begin position="573"/>
        <end position="594"/>
    </location>
</feature>
<feature type="domain" description="ABC3 transporter permease C-terminal" evidence="9">
    <location>
        <begin position="277"/>
        <end position="399"/>
    </location>
</feature>
<evidence type="ECO:0000313" key="12">
    <source>
        <dbReference type="Proteomes" id="UP000450000"/>
    </source>
</evidence>
<proteinExistence type="inferred from homology"/>
<comment type="subcellular location">
    <subcellularLocation>
        <location evidence="1">Cell membrane</location>
        <topology evidence="1">Multi-pass membrane protein</topology>
    </subcellularLocation>
</comment>
<evidence type="ECO:0000256" key="6">
    <source>
        <dbReference type="ARBA" id="ARBA00038076"/>
    </source>
</evidence>
<keyword evidence="4 8" id="KW-1133">Transmembrane helix</keyword>
<evidence type="ECO:0000256" key="7">
    <source>
        <dbReference type="SAM" id="MobiDB-lite"/>
    </source>
</evidence>
<evidence type="ECO:0000256" key="2">
    <source>
        <dbReference type="ARBA" id="ARBA00022475"/>
    </source>
</evidence>
<accession>A0A6N7KYC9</accession>
<gene>
    <name evidence="11" type="ORF">F7Q99_31045</name>
</gene>
<feature type="transmembrane region" description="Helical" evidence="8">
    <location>
        <begin position="275"/>
        <end position="299"/>
    </location>
</feature>
<feature type="domain" description="MacB-like periplasmic core" evidence="10">
    <location>
        <begin position="17"/>
        <end position="240"/>
    </location>
</feature>
<dbReference type="GO" id="GO:0005886">
    <property type="term" value="C:plasma membrane"/>
    <property type="evidence" value="ECO:0007669"/>
    <property type="project" value="UniProtKB-SubCell"/>
</dbReference>
<evidence type="ECO:0000313" key="11">
    <source>
        <dbReference type="EMBL" id="MQS16511.1"/>
    </source>
</evidence>
<comment type="caution">
    <text evidence="11">The sequence shown here is derived from an EMBL/GenBank/DDBJ whole genome shotgun (WGS) entry which is preliminary data.</text>
</comment>
<evidence type="ECO:0000256" key="8">
    <source>
        <dbReference type="SAM" id="Phobius"/>
    </source>
</evidence>
<dbReference type="AlphaFoldDB" id="A0A6N7KYC9"/>
<feature type="domain" description="MacB-like periplasmic core" evidence="10">
    <location>
        <begin position="497"/>
        <end position="710"/>
    </location>
</feature>
<dbReference type="Proteomes" id="UP000450000">
    <property type="component" value="Unassembled WGS sequence"/>
</dbReference>
<protein>
    <submittedName>
        <fullName evidence="11">ABC transporter permease</fullName>
    </submittedName>
</protein>
<dbReference type="PANTHER" id="PTHR30572">
    <property type="entry name" value="MEMBRANE COMPONENT OF TRANSPORTER-RELATED"/>
    <property type="match status" value="1"/>
</dbReference>
<dbReference type="EMBL" id="WBOF01000002">
    <property type="protein sequence ID" value="MQS16511.1"/>
    <property type="molecule type" value="Genomic_DNA"/>
</dbReference>